<accession>A0A4P6M3V0</accession>
<dbReference type="Proteomes" id="UP000289794">
    <property type="component" value="Chromosome"/>
</dbReference>
<evidence type="ECO:0000313" key="3">
    <source>
        <dbReference type="Proteomes" id="UP000289794"/>
    </source>
</evidence>
<keyword evidence="1" id="KW-1133">Transmembrane helix</keyword>
<dbReference type="RefSeq" id="WP_130182345.1">
    <property type="nucleotide sequence ID" value="NZ_CP035945.1"/>
</dbReference>
<proteinExistence type="predicted"/>
<reference evidence="2 3" key="1">
    <citation type="submission" date="2019-01" db="EMBL/GenBank/DDBJ databases">
        <title>PMF-metabolizing Aryl O-demethylase.</title>
        <authorList>
            <person name="Kim M."/>
        </authorList>
    </citation>
    <scope>NUCLEOTIDE SEQUENCE [LARGE SCALE GENOMIC DNA]</scope>
    <source>
        <strain evidence="2 3">PMF1</strain>
    </source>
</reference>
<evidence type="ECO:0000256" key="1">
    <source>
        <dbReference type="SAM" id="Phobius"/>
    </source>
</evidence>
<evidence type="ECO:0000313" key="2">
    <source>
        <dbReference type="EMBL" id="QBE99176.1"/>
    </source>
</evidence>
<keyword evidence="1" id="KW-0472">Membrane</keyword>
<feature type="transmembrane region" description="Helical" evidence="1">
    <location>
        <begin position="6"/>
        <end position="27"/>
    </location>
</feature>
<protein>
    <submittedName>
        <fullName evidence="2">Uncharacterized protein</fullName>
    </submittedName>
</protein>
<dbReference type="AlphaFoldDB" id="A0A4P6M3V0"/>
<keyword evidence="1" id="KW-0812">Transmembrane</keyword>
<name>A0A4P6M3V0_9FIRM</name>
<dbReference type="EMBL" id="CP035945">
    <property type="protein sequence ID" value="QBE99176.1"/>
    <property type="molecule type" value="Genomic_DNA"/>
</dbReference>
<organism evidence="2 3">
    <name type="scientific">Blautia producta</name>
    <dbReference type="NCBI Taxonomy" id="33035"/>
    <lineage>
        <taxon>Bacteria</taxon>
        <taxon>Bacillati</taxon>
        <taxon>Bacillota</taxon>
        <taxon>Clostridia</taxon>
        <taxon>Lachnospirales</taxon>
        <taxon>Lachnospiraceae</taxon>
        <taxon>Blautia</taxon>
    </lineage>
</organism>
<dbReference type="KEGG" id="bpro:PMF13cell1_04749"/>
<gene>
    <name evidence="2" type="ORF">PMF13cell1_04749</name>
</gene>
<sequence length="109" mass="13024">MLERLIITLIFAAGFLLVCWTLMEYWLRSSRRTTETGLRDKTIFMIGKFCQAIQQKKNFRHIWMEEEFGNAHLNDFHSVKSTAETNEHAEGREQGSRYQEKKYKMKVNM</sequence>